<gene>
    <name evidence="2" type="ORF">QQS21_010984</name>
</gene>
<comment type="caution">
    <text evidence="2">The sequence shown here is derived from an EMBL/GenBank/DDBJ whole genome shotgun (WGS) entry which is preliminary data.</text>
</comment>
<dbReference type="Gene3D" id="3.90.1300.10">
    <property type="entry name" value="Amidase signature (AS) domain"/>
    <property type="match status" value="1"/>
</dbReference>
<protein>
    <recommendedName>
        <fullName evidence="1">Amidase domain-containing protein</fullName>
    </recommendedName>
</protein>
<keyword evidence="3" id="KW-1185">Reference proteome</keyword>
<evidence type="ECO:0000313" key="2">
    <source>
        <dbReference type="EMBL" id="KAK2591331.1"/>
    </source>
</evidence>
<dbReference type="Pfam" id="PF01425">
    <property type="entry name" value="Amidase"/>
    <property type="match status" value="1"/>
</dbReference>
<dbReference type="InterPro" id="IPR000120">
    <property type="entry name" value="Amidase"/>
</dbReference>
<dbReference type="InterPro" id="IPR023631">
    <property type="entry name" value="Amidase_dom"/>
</dbReference>
<evidence type="ECO:0000259" key="1">
    <source>
        <dbReference type="Pfam" id="PF01425"/>
    </source>
</evidence>
<dbReference type="Proteomes" id="UP001251528">
    <property type="component" value="Unassembled WGS sequence"/>
</dbReference>
<dbReference type="PANTHER" id="PTHR11895">
    <property type="entry name" value="TRANSAMIDASE"/>
    <property type="match status" value="1"/>
</dbReference>
<dbReference type="EMBL" id="JASWJB010000345">
    <property type="protein sequence ID" value="KAK2591331.1"/>
    <property type="molecule type" value="Genomic_DNA"/>
</dbReference>
<reference evidence="2" key="1">
    <citation type="submission" date="2023-06" db="EMBL/GenBank/DDBJ databases">
        <title>Conoideocrella luteorostrata (Hypocreales: Clavicipitaceae), a potential biocontrol fungus for elongate hemlock scale in United States Christmas tree production areas.</title>
        <authorList>
            <person name="Barrett H."/>
            <person name="Lovett B."/>
            <person name="Macias A.M."/>
            <person name="Stajich J.E."/>
            <person name="Kasson M.T."/>
        </authorList>
    </citation>
    <scope>NUCLEOTIDE SEQUENCE</scope>
    <source>
        <strain evidence="2">ARSEF 14590</strain>
    </source>
</reference>
<dbReference type="PANTHER" id="PTHR11895:SF151">
    <property type="entry name" value="GLUTAMYL-TRNA(GLN) AMIDOTRANSFERASE SUBUNIT A"/>
    <property type="match status" value="1"/>
</dbReference>
<accession>A0AAJ0CE67</accession>
<feature type="domain" description="Amidase" evidence="1">
    <location>
        <begin position="37"/>
        <end position="473"/>
    </location>
</feature>
<name>A0AAJ0CE67_9HYPO</name>
<dbReference type="SUPFAM" id="SSF75304">
    <property type="entry name" value="Amidase signature (AS) enzymes"/>
    <property type="match status" value="1"/>
</dbReference>
<organism evidence="2 3">
    <name type="scientific">Conoideocrella luteorostrata</name>
    <dbReference type="NCBI Taxonomy" id="1105319"/>
    <lineage>
        <taxon>Eukaryota</taxon>
        <taxon>Fungi</taxon>
        <taxon>Dikarya</taxon>
        <taxon>Ascomycota</taxon>
        <taxon>Pezizomycotina</taxon>
        <taxon>Sordariomycetes</taxon>
        <taxon>Hypocreomycetidae</taxon>
        <taxon>Hypocreales</taxon>
        <taxon>Clavicipitaceae</taxon>
        <taxon>Conoideocrella</taxon>
    </lineage>
</organism>
<evidence type="ECO:0000313" key="3">
    <source>
        <dbReference type="Proteomes" id="UP001251528"/>
    </source>
</evidence>
<dbReference type="InterPro" id="IPR036928">
    <property type="entry name" value="AS_sf"/>
</dbReference>
<sequence>MSPVSPSPYRGVNYLDWSAEDTVLSIRNRSVTARDYISSVLDRAQQGKSLNAFINLLPDYALSAADKLDRAIAHGDELPPLAGLAIVAKDNINMAGFPTTAGTAALQHSRPSNTAPSLKKLIAAGAIVIGKTNMHELAFGITSTNLQPFAGPVHNPYAENMIPGGSSGGTAAAIASRVVSCGLGTDTGGSARIPAALTGIVGFRPSVGDGGKQRRYHDEGAVVPISHTRDTVGVLGRTVADVTLLDSAITRRLRVNQPTRLHGLRFGVPPVLWSGLDKKVEHAALWASQALQKAGVILVKDDIPKLLKLDATIGNVLALHEPLADIPAYLNASDVRGVSLQNIVDGIASPDVKAIFGSVLNDTFASEYNDTIAVRRPALQKLYADYFTEKRVDAILFPTTILPATPIDTVRGSGHVSINGGPPIDAFAAYTRNAGPGSNAGLPGLSLPIGITNTLRPIGIEINGPLGSDERLLSLGLALEHVFGHLPPPPNYK</sequence>
<dbReference type="GO" id="GO:0003824">
    <property type="term" value="F:catalytic activity"/>
    <property type="evidence" value="ECO:0007669"/>
    <property type="project" value="InterPro"/>
</dbReference>
<proteinExistence type="predicted"/>
<dbReference type="AlphaFoldDB" id="A0AAJ0CE67"/>